<dbReference type="AlphaFoldDB" id="A0AAE3VYZ5"/>
<dbReference type="Gene3D" id="3.40.190.10">
    <property type="entry name" value="Periplasmic binding protein-like II"/>
    <property type="match status" value="2"/>
</dbReference>
<keyword evidence="4" id="KW-1185">Reference proteome</keyword>
<comment type="similarity">
    <text evidence="1">Belongs to the bacterial solute-binding protein 1 family.</text>
</comment>
<feature type="region of interest" description="Disordered" evidence="2">
    <location>
        <begin position="33"/>
        <end position="57"/>
    </location>
</feature>
<dbReference type="NCBIfam" id="TIGR03851">
    <property type="entry name" value="chitin_NgcE"/>
    <property type="match status" value="1"/>
</dbReference>
<dbReference type="RefSeq" id="WP_307238198.1">
    <property type="nucleotide sequence ID" value="NZ_JAUSUZ010000001.1"/>
</dbReference>
<evidence type="ECO:0000313" key="3">
    <source>
        <dbReference type="EMBL" id="MDQ0365545.1"/>
    </source>
</evidence>
<proteinExistence type="inferred from homology"/>
<protein>
    <submittedName>
        <fullName evidence="3">N-acetylglucosamine transport system substrate-binding protein</fullName>
    </submittedName>
</protein>
<dbReference type="InterPro" id="IPR050490">
    <property type="entry name" value="Bact_solute-bd_prot1"/>
</dbReference>
<sequence>MSDNDLTRRTLLRRTAAAGLMATPAMGLLSACVTGGGEDEPANQAEGEKNAENPLGVDGNAPLEVVIFNGGYGEKYATDVHEPLYKAKFPNAQIKHSATQEIATTLQPRFAGGTPPDFVNNSGTKYMDFGTLIQDGQLQDLTELFAAPSVDDAAKKVSDTLVAGTVESGTYNGKPYVLNYVFTVYGLWYSEKLFKDKGWTVPATWTDFTKLLDTIKAAGITPYAYAGKNAPYYQYLVILTSAAKIGGPDILKNIDNLADGAWTAPAVKTAAQQWAEIGAKYMDKADEGLIHTEVQLKQNQGKVAFYPSGSWLEAEQSASTPEGFNYAVMPVPAADGATLPTGLYATAGEPYFVSAKGANPRGGMEYMRQMLSSKGAKGFIELNKSLTAVAGAEEGIQLSPGLTSASAVLKAAGPGVFSYRFDSWYKELDTELRTATNALMFGRENADQFCERMQKKADAIKADSSITKFTR</sequence>
<dbReference type="InterPro" id="IPR006311">
    <property type="entry name" value="TAT_signal"/>
</dbReference>
<dbReference type="Proteomes" id="UP001240236">
    <property type="component" value="Unassembled WGS sequence"/>
</dbReference>
<evidence type="ECO:0000313" key="4">
    <source>
        <dbReference type="Proteomes" id="UP001240236"/>
    </source>
</evidence>
<gene>
    <name evidence="3" type="ORF">J2S42_002214</name>
</gene>
<organism evidence="3 4">
    <name type="scientific">Catenuloplanes indicus</name>
    <dbReference type="NCBI Taxonomy" id="137267"/>
    <lineage>
        <taxon>Bacteria</taxon>
        <taxon>Bacillati</taxon>
        <taxon>Actinomycetota</taxon>
        <taxon>Actinomycetes</taxon>
        <taxon>Micromonosporales</taxon>
        <taxon>Micromonosporaceae</taxon>
        <taxon>Catenuloplanes</taxon>
    </lineage>
</organism>
<dbReference type="PANTHER" id="PTHR43649">
    <property type="entry name" value="ARABINOSE-BINDING PROTEIN-RELATED"/>
    <property type="match status" value="1"/>
</dbReference>
<comment type="caution">
    <text evidence="3">The sequence shown here is derived from an EMBL/GenBank/DDBJ whole genome shotgun (WGS) entry which is preliminary data.</text>
</comment>
<dbReference type="EMBL" id="JAUSUZ010000001">
    <property type="protein sequence ID" value="MDQ0365545.1"/>
    <property type="molecule type" value="Genomic_DNA"/>
</dbReference>
<dbReference type="InterPro" id="IPR022386">
    <property type="entry name" value="Chitin_NgcE"/>
</dbReference>
<dbReference type="PANTHER" id="PTHR43649:SF31">
    <property type="entry name" value="SN-GLYCEROL-3-PHOSPHATE-BINDING PERIPLASMIC PROTEIN UGPB"/>
    <property type="match status" value="1"/>
</dbReference>
<dbReference type="SUPFAM" id="SSF53850">
    <property type="entry name" value="Periplasmic binding protein-like II"/>
    <property type="match status" value="1"/>
</dbReference>
<reference evidence="3 4" key="1">
    <citation type="submission" date="2023-07" db="EMBL/GenBank/DDBJ databases">
        <title>Sequencing the genomes of 1000 actinobacteria strains.</title>
        <authorList>
            <person name="Klenk H.-P."/>
        </authorList>
    </citation>
    <scope>NUCLEOTIDE SEQUENCE [LARGE SCALE GENOMIC DNA]</scope>
    <source>
        <strain evidence="3 4">DSM 44709</strain>
    </source>
</reference>
<dbReference type="PROSITE" id="PS51318">
    <property type="entry name" value="TAT"/>
    <property type="match status" value="1"/>
</dbReference>
<accession>A0AAE3VYZ5</accession>
<evidence type="ECO:0000256" key="1">
    <source>
        <dbReference type="ARBA" id="ARBA00008520"/>
    </source>
</evidence>
<evidence type="ECO:0000256" key="2">
    <source>
        <dbReference type="SAM" id="MobiDB-lite"/>
    </source>
</evidence>
<name>A0AAE3VYZ5_9ACTN</name>